<sequence length="260" mass="28109">MEAEEEDEEAESVGSSRRNLREGVGVPSTEQCAGTSSTAEEATGNKLGGESTRKKKKAARRPEARTEFRGVHRTVSGKYGAQIRRSKGVVPFARWLGSFHTAEEAARAYDSAAVELDGATAVTNFNPSGESTGNVVKMKVKKPAAVRPDARTEFPGVHRQLSGKYAARIWDSKGKSARSLGSFDTAEEAARAYDTAAAATTNLEQEQPVDLLDDFPDLQAPDFSESLIPGPQMSDLRTDLPPAERQLVHEFLKDLDDVVA</sequence>
<reference evidence="1" key="1">
    <citation type="submission" date="2021-05" db="EMBL/GenBank/DDBJ databases">
        <authorList>
            <person name="Scholz U."/>
            <person name="Mascher M."/>
            <person name="Fiebig A."/>
        </authorList>
    </citation>
    <scope>NUCLEOTIDE SEQUENCE [LARGE SCALE GENOMIC DNA]</scope>
</reference>
<reference evidence="1" key="2">
    <citation type="submission" date="2025-09" db="UniProtKB">
        <authorList>
            <consortium name="EnsemblPlants"/>
        </authorList>
    </citation>
    <scope>IDENTIFICATION</scope>
</reference>
<keyword evidence="2" id="KW-1185">Reference proteome</keyword>
<protein>
    <submittedName>
        <fullName evidence="1">Uncharacterized protein</fullName>
    </submittedName>
</protein>
<accession>A0ACD5YP54</accession>
<dbReference type="Proteomes" id="UP001732700">
    <property type="component" value="Chromosome 6A"/>
</dbReference>
<name>A0ACD5YP54_AVESA</name>
<organism evidence="1 2">
    <name type="scientific">Avena sativa</name>
    <name type="common">Oat</name>
    <dbReference type="NCBI Taxonomy" id="4498"/>
    <lineage>
        <taxon>Eukaryota</taxon>
        <taxon>Viridiplantae</taxon>
        <taxon>Streptophyta</taxon>
        <taxon>Embryophyta</taxon>
        <taxon>Tracheophyta</taxon>
        <taxon>Spermatophyta</taxon>
        <taxon>Magnoliopsida</taxon>
        <taxon>Liliopsida</taxon>
        <taxon>Poales</taxon>
        <taxon>Poaceae</taxon>
        <taxon>BOP clade</taxon>
        <taxon>Pooideae</taxon>
        <taxon>Poodae</taxon>
        <taxon>Poeae</taxon>
        <taxon>Poeae Chloroplast Group 1 (Aveneae type)</taxon>
        <taxon>Aveninae</taxon>
        <taxon>Avena</taxon>
    </lineage>
</organism>
<dbReference type="EnsemblPlants" id="AVESA.00010b.r2.6AG1009010.1">
    <property type="protein sequence ID" value="AVESA.00010b.r2.6AG1009010.1.CDS.1"/>
    <property type="gene ID" value="AVESA.00010b.r2.6AG1009010"/>
</dbReference>
<proteinExistence type="predicted"/>
<evidence type="ECO:0000313" key="2">
    <source>
        <dbReference type="Proteomes" id="UP001732700"/>
    </source>
</evidence>
<evidence type="ECO:0000313" key="1">
    <source>
        <dbReference type="EnsemblPlants" id="AVESA.00010b.r2.6AG1009010.1.CDS.1"/>
    </source>
</evidence>